<comment type="similarity">
    <text evidence="1">Belongs to the acetyltransferase family. RimI subfamily.</text>
</comment>
<dbReference type="PROSITE" id="PS51186">
    <property type="entry name" value="GNAT"/>
    <property type="match status" value="1"/>
</dbReference>
<reference evidence="6 7" key="1">
    <citation type="submission" date="2016-11" db="EMBL/GenBank/DDBJ databases">
        <authorList>
            <person name="Jaros S."/>
            <person name="Januszkiewicz K."/>
            <person name="Wedrychowicz H."/>
        </authorList>
    </citation>
    <scope>NUCLEOTIDE SEQUENCE [LARGE SCALE GENOMIC DNA]</scope>
    <source>
        <strain evidence="6 7">DSM 15692</strain>
    </source>
</reference>
<organism evidence="6 7">
    <name type="scientific">Atopostipes suicloacalis DSM 15692</name>
    <dbReference type="NCBI Taxonomy" id="1121025"/>
    <lineage>
        <taxon>Bacteria</taxon>
        <taxon>Bacillati</taxon>
        <taxon>Bacillota</taxon>
        <taxon>Bacilli</taxon>
        <taxon>Lactobacillales</taxon>
        <taxon>Carnobacteriaceae</taxon>
        <taxon>Atopostipes</taxon>
    </lineage>
</organism>
<dbReference type="InterPro" id="IPR050680">
    <property type="entry name" value="YpeA/RimI_acetyltransf"/>
</dbReference>
<gene>
    <name evidence="6" type="ORF">SAMN02745249_01265</name>
</gene>
<dbReference type="PANTHER" id="PTHR43420:SF12">
    <property type="entry name" value="N-ACETYLTRANSFERASE DOMAIN-CONTAINING PROTEIN"/>
    <property type="match status" value="1"/>
</dbReference>
<dbReference type="STRING" id="1121025.SAMN02745249_01265"/>
<name>A0A1M4WT04_9LACT</name>
<dbReference type="Proteomes" id="UP000184128">
    <property type="component" value="Unassembled WGS sequence"/>
</dbReference>
<accession>A0A1M4WT04</accession>
<dbReference type="AlphaFoldDB" id="A0A1M4WT04"/>
<dbReference type="NCBIfam" id="TIGR01575">
    <property type="entry name" value="rimI"/>
    <property type="match status" value="1"/>
</dbReference>
<keyword evidence="4" id="KW-0012">Acyltransferase</keyword>
<evidence type="ECO:0000313" key="7">
    <source>
        <dbReference type="Proteomes" id="UP000184128"/>
    </source>
</evidence>
<evidence type="ECO:0000313" key="6">
    <source>
        <dbReference type="EMBL" id="SHE84330.1"/>
    </source>
</evidence>
<dbReference type="InterPro" id="IPR000182">
    <property type="entry name" value="GNAT_dom"/>
</dbReference>
<dbReference type="GO" id="GO:0008080">
    <property type="term" value="F:N-acetyltransferase activity"/>
    <property type="evidence" value="ECO:0007669"/>
    <property type="project" value="InterPro"/>
</dbReference>
<keyword evidence="7" id="KW-1185">Reference proteome</keyword>
<dbReference type="CDD" id="cd04301">
    <property type="entry name" value="NAT_SF"/>
    <property type="match status" value="1"/>
</dbReference>
<proteinExistence type="inferred from homology"/>
<dbReference type="RefSeq" id="WP_084136937.1">
    <property type="nucleotide sequence ID" value="NZ_FQUF01000017.1"/>
</dbReference>
<feature type="domain" description="N-acetyltransferase" evidence="5">
    <location>
        <begin position="42"/>
        <end position="188"/>
    </location>
</feature>
<dbReference type="PANTHER" id="PTHR43420">
    <property type="entry name" value="ACETYLTRANSFERASE"/>
    <property type="match status" value="1"/>
</dbReference>
<dbReference type="SUPFAM" id="SSF55729">
    <property type="entry name" value="Acyl-CoA N-acyltransferases (Nat)"/>
    <property type="match status" value="1"/>
</dbReference>
<evidence type="ECO:0000256" key="3">
    <source>
        <dbReference type="ARBA" id="ARBA00022679"/>
    </source>
</evidence>
<keyword evidence="3 6" id="KW-0808">Transferase</keyword>
<sequence>MRKFKEWITGKKEEVEYVLFQPMVDESMLLQKSYRLKNGEVTEVFFATNADLEAIIQIQEACYDGKAPWGRIAVHSELRKRTSFFLISYHVGLPIAFIGVSLRPESVHVTNIATIPAYQKQGLATFLILMAADIGRKLQRVVMTLEVRMSNEGAKRLYRKIGFQDGKIKKNYYHNNGEDALDMRMNLNKMDEYNEYQQIK</sequence>
<evidence type="ECO:0000256" key="2">
    <source>
        <dbReference type="ARBA" id="ARBA00022490"/>
    </source>
</evidence>
<dbReference type="Gene3D" id="3.40.630.30">
    <property type="match status" value="1"/>
</dbReference>
<evidence type="ECO:0000256" key="1">
    <source>
        <dbReference type="ARBA" id="ARBA00005395"/>
    </source>
</evidence>
<dbReference type="OrthoDB" id="9794566at2"/>
<dbReference type="InterPro" id="IPR016181">
    <property type="entry name" value="Acyl_CoA_acyltransferase"/>
</dbReference>
<evidence type="ECO:0000259" key="5">
    <source>
        <dbReference type="PROSITE" id="PS51186"/>
    </source>
</evidence>
<protein>
    <submittedName>
        <fullName evidence="6">Ribosomal-protein-alanine N-acetyltransferase</fullName>
    </submittedName>
</protein>
<evidence type="ECO:0000256" key="4">
    <source>
        <dbReference type="ARBA" id="ARBA00023315"/>
    </source>
</evidence>
<dbReference type="InterPro" id="IPR006464">
    <property type="entry name" value="AcTrfase_RimI/Ard1"/>
</dbReference>
<keyword evidence="2" id="KW-0963">Cytoplasm</keyword>
<dbReference type="EMBL" id="FQUF01000017">
    <property type="protein sequence ID" value="SHE84330.1"/>
    <property type="molecule type" value="Genomic_DNA"/>
</dbReference>
<dbReference type="Pfam" id="PF00583">
    <property type="entry name" value="Acetyltransf_1"/>
    <property type="match status" value="1"/>
</dbReference>